<evidence type="ECO:0000313" key="2">
    <source>
        <dbReference type="Proteomes" id="UP000772434"/>
    </source>
</evidence>
<protein>
    <submittedName>
        <fullName evidence="1">Uncharacterized protein</fullName>
    </submittedName>
</protein>
<dbReference type="EMBL" id="JADNRY010000206">
    <property type="protein sequence ID" value="KAF9061354.1"/>
    <property type="molecule type" value="Genomic_DNA"/>
</dbReference>
<evidence type="ECO:0000313" key="1">
    <source>
        <dbReference type="EMBL" id="KAF9061354.1"/>
    </source>
</evidence>
<proteinExistence type="predicted"/>
<comment type="caution">
    <text evidence="1">The sequence shown here is derived from an EMBL/GenBank/DDBJ whole genome shotgun (WGS) entry which is preliminary data.</text>
</comment>
<dbReference type="AlphaFoldDB" id="A0A9P5U0H9"/>
<name>A0A9P5U0H9_9AGAR</name>
<gene>
    <name evidence="1" type="ORF">BDP27DRAFT_1338327</name>
</gene>
<dbReference type="Proteomes" id="UP000772434">
    <property type="component" value="Unassembled WGS sequence"/>
</dbReference>
<reference evidence="1" key="1">
    <citation type="submission" date="2020-11" db="EMBL/GenBank/DDBJ databases">
        <authorList>
            <consortium name="DOE Joint Genome Institute"/>
            <person name="Ahrendt S."/>
            <person name="Riley R."/>
            <person name="Andreopoulos W."/>
            <person name="Labutti K."/>
            <person name="Pangilinan J."/>
            <person name="Ruiz-Duenas F.J."/>
            <person name="Barrasa J.M."/>
            <person name="Sanchez-Garcia M."/>
            <person name="Camarero S."/>
            <person name="Miyauchi S."/>
            <person name="Serrano A."/>
            <person name="Linde D."/>
            <person name="Babiker R."/>
            <person name="Drula E."/>
            <person name="Ayuso-Fernandez I."/>
            <person name="Pacheco R."/>
            <person name="Padilla G."/>
            <person name="Ferreira P."/>
            <person name="Barriuso J."/>
            <person name="Kellner H."/>
            <person name="Castanera R."/>
            <person name="Alfaro M."/>
            <person name="Ramirez L."/>
            <person name="Pisabarro A.G."/>
            <person name="Kuo A."/>
            <person name="Tritt A."/>
            <person name="Lipzen A."/>
            <person name="He G."/>
            <person name="Yan M."/>
            <person name="Ng V."/>
            <person name="Cullen D."/>
            <person name="Martin F."/>
            <person name="Rosso M.-N."/>
            <person name="Henrissat B."/>
            <person name="Hibbett D."/>
            <person name="Martinez A.T."/>
            <person name="Grigoriev I.V."/>
        </authorList>
    </citation>
    <scope>NUCLEOTIDE SEQUENCE</scope>
    <source>
        <strain evidence="1">AH 40177</strain>
    </source>
</reference>
<organism evidence="1 2">
    <name type="scientific">Rhodocollybia butyracea</name>
    <dbReference type="NCBI Taxonomy" id="206335"/>
    <lineage>
        <taxon>Eukaryota</taxon>
        <taxon>Fungi</taxon>
        <taxon>Dikarya</taxon>
        <taxon>Basidiomycota</taxon>
        <taxon>Agaricomycotina</taxon>
        <taxon>Agaricomycetes</taxon>
        <taxon>Agaricomycetidae</taxon>
        <taxon>Agaricales</taxon>
        <taxon>Marasmiineae</taxon>
        <taxon>Omphalotaceae</taxon>
        <taxon>Rhodocollybia</taxon>
    </lineage>
</organism>
<sequence length="209" mass="23651">MHRAVDLCSCPTLVRLFSSAPSMPAYLLSSPRSLLDVSIPFRIRFTQHYHRRKSQFRPPHLFPSTPSMSCSLSAIVLITRRLHRKLQCFGFHCTSIIRIFRPFFISFACPNCNAYAICATFSTARRRQPTPNKPPLLPHLFPLLLGLLPHLTTPAPHLKLLTVSLTTVSTPSPRSVPQERPPGPSQNLSMKTISCQFLFQPSLTCILFW</sequence>
<accession>A0A9P5U0H9</accession>
<keyword evidence="2" id="KW-1185">Reference proteome</keyword>